<comment type="caution">
    <text evidence="2">The sequence shown here is derived from an EMBL/GenBank/DDBJ whole genome shotgun (WGS) entry which is preliminary data.</text>
</comment>
<dbReference type="SUPFAM" id="SSF55729">
    <property type="entry name" value="Acyl-CoA N-acyltransferases (Nat)"/>
    <property type="match status" value="1"/>
</dbReference>
<evidence type="ECO:0000259" key="1">
    <source>
        <dbReference type="Pfam" id="PF13480"/>
    </source>
</evidence>
<sequence>MKISVIHTREVDAGMRARWLALQRSNPALASPFFCPEFTLAVGEVCTDVRVAVLEEGDSIVGLLPYQSRWSIGAPVGRMLSDHHGMVCAPGTRWRWPDLLRAAGLSCWRFYNLCGEQAPSTGVKRHDSLALDLSRGFDAYKAGRHDEHPGTLRVYERKHRKLARTAPLRYVDDDRDPRTFATVLRLKFDQYRRTGAENVLELRWVCDLLDRVRQHQLPHFGGRLAVLYAGDQLAAANLGLRSEEIWHGWLSVYEPALARYSPGLQQLMFTAAAAAEQGCRLLDLGRGDEAYKQMFADHPTPLAEGAFTRSTPAASLTLAAYHAARTLVDSPFGRRLKPVAHRARSV</sequence>
<dbReference type="Pfam" id="PF13480">
    <property type="entry name" value="Acetyltransf_6"/>
    <property type="match status" value="1"/>
</dbReference>
<reference evidence="2" key="1">
    <citation type="submission" date="2020-12" db="EMBL/GenBank/DDBJ databases">
        <title>Ramlibacter sp. nov., isolated from a freshwater alga, Cryptomonas.</title>
        <authorList>
            <person name="Kim H.M."/>
            <person name="Jeon C.O."/>
        </authorList>
    </citation>
    <scope>NUCLEOTIDE SEQUENCE</scope>
    <source>
        <strain evidence="2">CrO1</strain>
    </source>
</reference>
<dbReference type="InterPro" id="IPR016181">
    <property type="entry name" value="Acyl_CoA_acyltransferase"/>
</dbReference>
<protein>
    <submittedName>
        <fullName evidence="2">GNAT family N-acetyltransferase</fullName>
    </submittedName>
</protein>
<evidence type="ECO:0000313" key="2">
    <source>
        <dbReference type="EMBL" id="MBK0391669.1"/>
    </source>
</evidence>
<proteinExistence type="predicted"/>
<evidence type="ECO:0000313" key="3">
    <source>
        <dbReference type="Proteomes" id="UP000617041"/>
    </source>
</evidence>
<dbReference type="EMBL" id="JAEDAO010000001">
    <property type="protein sequence ID" value="MBK0391669.1"/>
    <property type="molecule type" value="Genomic_DNA"/>
</dbReference>
<dbReference type="InterPro" id="IPR038740">
    <property type="entry name" value="BioF2-like_GNAT_dom"/>
</dbReference>
<accession>A0A934PWB0</accession>
<name>A0A934PWB0_9BURK</name>
<dbReference type="Gene3D" id="3.40.630.30">
    <property type="match status" value="1"/>
</dbReference>
<keyword evidence="3" id="KW-1185">Reference proteome</keyword>
<dbReference type="Proteomes" id="UP000617041">
    <property type="component" value="Unassembled WGS sequence"/>
</dbReference>
<feature type="domain" description="BioF2-like acetyltransferase" evidence="1">
    <location>
        <begin position="153"/>
        <end position="293"/>
    </location>
</feature>
<gene>
    <name evidence="2" type="ORF">I8E28_03620</name>
</gene>
<organism evidence="2 3">
    <name type="scientific">Ramlibacter algicola</name>
    <dbReference type="NCBI Taxonomy" id="2795217"/>
    <lineage>
        <taxon>Bacteria</taxon>
        <taxon>Pseudomonadati</taxon>
        <taxon>Pseudomonadota</taxon>
        <taxon>Betaproteobacteria</taxon>
        <taxon>Burkholderiales</taxon>
        <taxon>Comamonadaceae</taxon>
        <taxon>Ramlibacter</taxon>
    </lineage>
</organism>
<dbReference type="AlphaFoldDB" id="A0A934PWB0"/>
<dbReference type="RefSeq" id="WP_200786471.1">
    <property type="nucleotide sequence ID" value="NZ_JAEDAO010000001.1"/>
</dbReference>